<dbReference type="EMBL" id="CP136890">
    <property type="protein sequence ID" value="WOK91522.1"/>
    <property type="molecule type" value="Genomic_DNA"/>
</dbReference>
<gene>
    <name evidence="6" type="ORF">Cni_G00213</name>
</gene>
<evidence type="ECO:0000256" key="3">
    <source>
        <dbReference type="ARBA" id="ARBA00023163"/>
    </source>
</evidence>
<dbReference type="SUPFAM" id="SSF47459">
    <property type="entry name" value="HLH, helix-loop-helix DNA-binding domain"/>
    <property type="match status" value="1"/>
</dbReference>
<evidence type="ECO:0000313" key="6">
    <source>
        <dbReference type="EMBL" id="WOK91522.1"/>
    </source>
</evidence>
<feature type="domain" description="BHLH" evidence="5">
    <location>
        <begin position="185"/>
        <end position="234"/>
    </location>
</feature>
<name>A0AAQ3PZZ9_9LILI</name>
<keyword evidence="3" id="KW-0804">Transcription</keyword>
<keyword evidence="7" id="KW-1185">Reference proteome</keyword>
<evidence type="ECO:0000259" key="5">
    <source>
        <dbReference type="PROSITE" id="PS50888"/>
    </source>
</evidence>
<keyword evidence="2" id="KW-0805">Transcription regulation</keyword>
<evidence type="ECO:0000313" key="7">
    <source>
        <dbReference type="Proteomes" id="UP001327560"/>
    </source>
</evidence>
<organism evidence="6 7">
    <name type="scientific">Canna indica</name>
    <name type="common">Indian-shot</name>
    <dbReference type="NCBI Taxonomy" id="4628"/>
    <lineage>
        <taxon>Eukaryota</taxon>
        <taxon>Viridiplantae</taxon>
        <taxon>Streptophyta</taxon>
        <taxon>Embryophyta</taxon>
        <taxon>Tracheophyta</taxon>
        <taxon>Spermatophyta</taxon>
        <taxon>Magnoliopsida</taxon>
        <taxon>Liliopsida</taxon>
        <taxon>Zingiberales</taxon>
        <taxon>Cannaceae</taxon>
        <taxon>Canna</taxon>
    </lineage>
</organism>
<feature type="compositionally biased region" description="Polar residues" evidence="4">
    <location>
        <begin position="114"/>
        <end position="127"/>
    </location>
</feature>
<dbReference type="SMART" id="SM00353">
    <property type="entry name" value="HLH"/>
    <property type="match status" value="1"/>
</dbReference>
<dbReference type="Proteomes" id="UP001327560">
    <property type="component" value="Chromosome 1"/>
</dbReference>
<evidence type="ECO:0000256" key="1">
    <source>
        <dbReference type="ARBA" id="ARBA00005510"/>
    </source>
</evidence>
<reference evidence="6 7" key="1">
    <citation type="submission" date="2023-10" db="EMBL/GenBank/DDBJ databases">
        <title>Chromosome-scale genome assembly provides insights into flower coloration mechanisms of Canna indica.</title>
        <authorList>
            <person name="Li C."/>
        </authorList>
    </citation>
    <scope>NUCLEOTIDE SEQUENCE [LARGE SCALE GENOMIC DNA]</scope>
    <source>
        <tissue evidence="6">Flower</tissue>
    </source>
</reference>
<evidence type="ECO:0000256" key="2">
    <source>
        <dbReference type="ARBA" id="ARBA00023015"/>
    </source>
</evidence>
<dbReference type="InterPro" id="IPR011598">
    <property type="entry name" value="bHLH_dom"/>
</dbReference>
<sequence>MHRDSRYISGNVPPTPPYEVGGYNYNVPLGGHYSTGVPAATTFDAVLTGRKYGIPGSHSGIQFQPSETCPKNFFVFGQTENANGIMFHPTVEHKFASSNLHNYAAGGEEYGRSTVPNTDIKQKSSSSFKEDTEDINALLSSEEENDEDDDVVSTGRTPENNWEGYSPNLSCLMEDLGCHTLGDASSHKSTSHRDDRNREGIKKLIEALRSIIPGGDQLDTTAVLDEAVRYLKSLKVEAEKLGIQNLDD</sequence>
<protein>
    <recommendedName>
        <fullName evidence="5">BHLH domain-containing protein</fullName>
    </recommendedName>
</protein>
<dbReference type="InterPro" id="IPR036638">
    <property type="entry name" value="HLH_DNA-bd_sf"/>
</dbReference>
<dbReference type="PANTHER" id="PTHR36066:SF11">
    <property type="entry name" value="TRANSCRIPTION FACTOR BHLH144"/>
    <property type="match status" value="1"/>
</dbReference>
<dbReference type="AlphaFoldDB" id="A0AAQ3PZZ9"/>
<evidence type="ECO:0000256" key="4">
    <source>
        <dbReference type="SAM" id="MobiDB-lite"/>
    </source>
</evidence>
<proteinExistence type="inferred from homology"/>
<feature type="region of interest" description="Disordered" evidence="4">
    <location>
        <begin position="107"/>
        <end position="160"/>
    </location>
</feature>
<dbReference type="PROSITE" id="PS50888">
    <property type="entry name" value="BHLH"/>
    <property type="match status" value="1"/>
</dbReference>
<dbReference type="GO" id="GO:0046983">
    <property type="term" value="F:protein dimerization activity"/>
    <property type="evidence" value="ECO:0007669"/>
    <property type="project" value="InterPro"/>
</dbReference>
<dbReference type="Gene3D" id="4.10.280.10">
    <property type="entry name" value="Helix-loop-helix DNA-binding domain"/>
    <property type="match status" value="1"/>
</dbReference>
<feature type="compositionally biased region" description="Acidic residues" evidence="4">
    <location>
        <begin position="141"/>
        <end position="151"/>
    </location>
</feature>
<comment type="similarity">
    <text evidence="1">Belongs to the bHLH protein family.</text>
</comment>
<dbReference type="InterPro" id="IPR037546">
    <property type="entry name" value="SAC51-like"/>
</dbReference>
<accession>A0AAQ3PZZ9</accession>
<dbReference type="PANTHER" id="PTHR36066">
    <property type="entry name" value="TRANSCRIPTION FACTOR BHLH145"/>
    <property type="match status" value="1"/>
</dbReference>